<accession>A0AAQ3L866</accession>
<dbReference type="KEGG" id="puo:RZN69_13835"/>
<feature type="chain" id="PRO_5042913731" evidence="1">
    <location>
        <begin position="22"/>
        <end position="457"/>
    </location>
</feature>
<dbReference type="Pfam" id="PF11954">
    <property type="entry name" value="DUF3471"/>
    <property type="match status" value="1"/>
</dbReference>
<feature type="domain" description="Beta-lactamase-related" evidence="2">
    <location>
        <begin position="65"/>
        <end position="343"/>
    </location>
</feature>
<dbReference type="AlphaFoldDB" id="A0AAQ3L866"/>
<name>A0AAQ3L866_9BACT</name>
<dbReference type="RefSeq" id="WP_317831689.1">
    <property type="nucleotide sequence ID" value="NZ_CP136920.1"/>
</dbReference>
<feature type="signal peptide" evidence="1">
    <location>
        <begin position="1"/>
        <end position="21"/>
    </location>
</feature>
<feature type="domain" description="Peptidase S12 Pab87-related C-terminal" evidence="3">
    <location>
        <begin position="367"/>
        <end position="443"/>
    </location>
</feature>
<dbReference type="GO" id="GO:0016787">
    <property type="term" value="F:hydrolase activity"/>
    <property type="evidence" value="ECO:0007669"/>
    <property type="project" value="UniProtKB-KW"/>
</dbReference>
<keyword evidence="4" id="KW-0378">Hydrolase</keyword>
<keyword evidence="1" id="KW-0732">Signal</keyword>
<dbReference type="InterPro" id="IPR021860">
    <property type="entry name" value="Peptidase_S12_Pab87-rel_C"/>
</dbReference>
<proteinExistence type="predicted"/>
<evidence type="ECO:0000259" key="2">
    <source>
        <dbReference type="Pfam" id="PF00144"/>
    </source>
</evidence>
<dbReference type="InterPro" id="IPR050491">
    <property type="entry name" value="AmpC-like"/>
</dbReference>
<protein>
    <submittedName>
        <fullName evidence="4">Serine hydrolase</fullName>
    </submittedName>
</protein>
<organism evidence="4 5">
    <name type="scientific">Rubellicoccus peritrichatus</name>
    <dbReference type="NCBI Taxonomy" id="3080537"/>
    <lineage>
        <taxon>Bacteria</taxon>
        <taxon>Pseudomonadati</taxon>
        <taxon>Verrucomicrobiota</taxon>
        <taxon>Opitutia</taxon>
        <taxon>Puniceicoccales</taxon>
        <taxon>Cerasicoccaceae</taxon>
        <taxon>Rubellicoccus</taxon>
    </lineage>
</organism>
<sequence>MKAKIFCISVFLFSGMYCVHAQSPGVNDKVGAHITEKVNRELNQSIIVGIVTSAGDEYITAGTISEENPTAPTKDTIYEIGSITKVFTAASAADLIKQRQLTWKTTAGALLPQNAQPPNFEGQPINLHHLATHSSGLARLPLNLNPEDPQNPYKDYDEEALYKGVKLAGLPYPPGSFYLYSNFGYGLLGHLLELRTGDPYETIVKEHVTEPLGMANTAVTLTEEQQVLLAPGHQGKKEVPGWDLNAMSGAGALKSNAEDLIKFLKAQMGMIKNPKAAAMGSIHAPILPTGSKDTMVGYAWQITRSDGTTVYWHNGQTGGYASFIGFNPSRRIGVVVLSNTNQSVDEIGFYVLAPDVYPLGDFQPLPRVPISTLERYVGTYEIAPGAEIKVTREDNRLYATITGTPTYRIFPISETRFGFAEGNLILDFDSKAKRGKVQTIKVEEKLRSYGARRIKEE</sequence>
<gene>
    <name evidence="4" type="ORF">RZN69_13835</name>
</gene>
<evidence type="ECO:0000259" key="3">
    <source>
        <dbReference type="Pfam" id="PF11954"/>
    </source>
</evidence>
<evidence type="ECO:0000256" key="1">
    <source>
        <dbReference type="SAM" id="SignalP"/>
    </source>
</evidence>
<dbReference type="Gene3D" id="3.40.710.10">
    <property type="entry name" value="DD-peptidase/beta-lactamase superfamily"/>
    <property type="match status" value="1"/>
</dbReference>
<reference evidence="4 5" key="1">
    <citation type="submission" date="2023-10" db="EMBL/GenBank/DDBJ databases">
        <title>Rubellicoccus peritrichatus gen. nov., sp. nov., isolated from an algae of coral reef tank.</title>
        <authorList>
            <person name="Luo J."/>
        </authorList>
    </citation>
    <scope>NUCLEOTIDE SEQUENCE [LARGE SCALE GENOMIC DNA]</scope>
    <source>
        <strain evidence="4 5">CR14</strain>
    </source>
</reference>
<evidence type="ECO:0000313" key="5">
    <source>
        <dbReference type="Proteomes" id="UP001304300"/>
    </source>
</evidence>
<dbReference type="Pfam" id="PF00144">
    <property type="entry name" value="Beta-lactamase"/>
    <property type="match status" value="1"/>
</dbReference>
<evidence type="ECO:0000313" key="4">
    <source>
        <dbReference type="EMBL" id="WOO39699.1"/>
    </source>
</evidence>
<keyword evidence="5" id="KW-1185">Reference proteome</keyword>
<dbReference type="Proteomes" id="UP001304300">
    <property type="component" value="Chromosome"/>
</dbReference>
<dbReference type="EMBL" id="CP136920">
    <property type="protein sequence ID" value="WOO39699.1"/>
    <property type="molecule type" value="Genomic_DNA"/>
</dbReference>
<dbReference type="PANTHER" id="PTHR46825:SF8">
    <property type="entry name" value="BETA-LACTAMASE-RELATED"/>
    <property type="match status" value="1"/>
</dbReference>
<dbReference type="InterPro" id="IPR001466">
    <property type="entry name" value="Beta-lactam-related"/>
</dbReference>
<dbReference type="InterPro" id="IPR012338">
    <property type="entry name" value="Beta-lactam/transpept-like"/>
</dbReference>
<dbReference type="PANTHER" id="PTHR46825">
    <property type="entry name" value="D-ALANYL-D-ALANINE-CARBOXYPEPTIDASE/ENDOPEPTIDASE AMPH"/>
    <property type="match status" value="1"/>
</dbReference>
<dbReference type="SUPFAM" id="SSF56601">
    <property type="entry name" value="beta-lactamase/transpeptidase-like"/>
    <property type="match status" value="1"/>
</dbReference>